<reference evidence="1 2" key="1">
    <citation type="journal article" date="2015" name="Microbiome">
        <title>Genomic resolution of linkages in carbon, nitrogen, and sulfur cycling among widespread estuary sediment bacteria.</title>
        <authorList>
            <person name="Baker B.J."/>
            <person name="Lazar C.S."/>
            <person name="Teske A.P."/>
            <person name="Dick G.J."/>
        </authorList>
    </citation>
    <scope>NUCLEOTIDE SEQUENCE [LARGE SCALE GENOMIC DNA]</scope>
    <source>
        <strain evidence="1">DG_54_3</strain>
    </source>
</reference>
<proteinExistence type="predicted"/>
<name>A0A0S7Y6Q7_UNCSA</name>
<organism evidence="1 2">
    <name type="scientific">candidate division WOR-1 bacterium DG_54_3</name>
    <dbReference type="NCBI Taxonomy" id="1703775"/>
    <lineage>
        <taxon>Bacteria</taxon>
        <taxon>Bacillati</taxon>
        <taxon>Saganbacteria</taxon>
    </lineage>
</organism>
<dbReference type="PATRIC" id="fig|1703775.3.peg.180"/>
<sequence length="173" mass="20100">MRPKKKTDADSISKVELLDALKEAHEQVQHMKNLIAEYKWLEGALRRRTRDLSERVKELDCLYAISIKLVSSNDSLQQILVDVINIMPGGWQYPEATCVRLLLRGNEYCTSNFCETKLKQTAFIRQGNNRIGVLEVYLLPSPVDDKYRPFLPQEKHLLDLIAIWIGLIIEYRK</sequence>
<evidence type="ECO:0000313" key="1">
    <source>
        <dbReference type="EMBL" id="KPJ70324.1"/>
    </source>
</evidence>
<dbReference type="EMBL" id="LIZX01000001">
    <property type="protein sequence ID" value="KPJ70324.1"/>
    <property type="molecule type" value="Genomic_DNA"/>
</dbReference>
<evidence type="ECO:0000313" key="2">
    <source>
        <dbReference type="Proteomes" id="UP000051861"/>
    </source>
</evidence>
<gene>
    <name evidence="1" type="ORF">AMJ44_00060</name>
</gene>
<accession>A0A0S7Y6Q7</accession>
<protein>
    <recommendedName>
        <fullName evidence="3">GAF domain-containing protein</fullName>
    </recommendedName>
</protein>
<comment type="caution">
    <text evidence="1">The sequence shown here is derived from an EMBL/GenBank/DDBJ whole genome shotgun (WGS) entry which is preliminary data.</text>
</comment>
<dbReference type="Proteomes" id="UP000051861">
    <property type="component" value="Unassembled WGS sequence"/>
</dbReference>
<dbReference type="AlphaFoldDB" id="A0A0S7Y6Q7"/>
<evidence type="ECO:0008006" key="3">
    <source>
        <dbReference type="Google" id="ProtNLM"/>
    </source>
</evidence>